<name>A0A2G9UTN0_TELCI</name>
<protein>
    <recommendedName>
        <fullName evidence="7">BRCT domain-containing protein</fullName>
    </recommendedName>
</protein>
<evidence type="ECO:0000256" key="5">
    <source>
        <dbReference type="ARBA" id="ARBA00023242"/>
    </source>
</evidence>
<dbReference type="Proteomes" id="UP000230423">
    <property type="component" value="Unassembled WGS sequence"/>
</dbReference>
<evidence type="ECO:0000313" key="9">
    <source>
        <dbReference type="Proteomes" id="UP000230423"/>
    </source>
</evidence>
<accession>A0A2G9UTN0</accession>
<evidence type="ECO:0000256" key="2">
    <source>
        <dbReference type="ARBA" id="ARBA00022737"/>
    </source>
</evidence>
<dbReference type="GO" id="GO:0031436">
    <property type="term" value="C:BRCA1-BARD1 complex"/>
    <property type="evidence" value="ECO:0007669"/>
    <property type="project" value="TreeGrafter"/>
</dbReference>
<evidence type="ECO:0000259" key="7">
    <source>
        <dbReference type="PROSITE" id="PS50172"/>
    </source>
</evidence>
<keyword evidence="9" id="KW-1185">Reference proteome</keyword>
<sequence length="364" mass="40857">MQFSERNPEHSAQCASDVNALFVLMPELKDLLAENIPALCEVFTLQPLHAAPTSEVVRPAKEGAEGCSPETIALDDFASDSDDEELNATQPLAAVKSEVLAEAAIVVDQNGNKEGLNDETNRPNSSCTRSSSDVVPQSDPPSEPGDADDEVMEITMQVPFDSIPRGKEVVADFIKMFPQVRYEEDITPSSTHLVMMNSQERLCQKRSLRYVFAVARKCELLARSWLEDSIKAKELLPTTQYALAGETAEEEPGWIRARRTTEPLFNRMSFFLPKTFSHSQLLSHEKLKELITLCGGTCCDKPWELANYKKAYTIFMSQSKEWDVARRYEASMDGVPVLVVDWVLDSISEFRIKPIEPYKIQQKN</sequence>
<dbReference type="OrthoDB" id="5790173at2759"/>
<feature type="domain" description="BRCT" evidence="7">
    <location>
        <begin position="181"/>
        <end position="243"/>
    </location>
</feature>
<dbReference type="AlphaFoldDB" id="A0A2G9UTN0"/>
<reference evidence="8 9" key="1">
    <citation type="submission" date="2015-09" db="EMBL/GenBank/DDBJ databases">
        <title>Draft genome of the parasitic nematode Teladorsagia circumcincta isolate WARC Sus (inbred).</title>
        <authorList>
            <person name="Mitreva M."/>
        </authorList>
    </citation>
    <scope>NUCLEOTIDE SEQUENCE [LARGE SCALE GENOMIC DNA]</scope>
    <source>
        <strain evidence="8 9">S</strain>
    </source>
</reference>
<keyword evidence="4" id="KW-0234">DNA repair</keyword>
<dbReference type="GO" id="GO:0045944">
    <property type="term" value="P:positive regulation of transcription by RNA polymerase II"/>
    <property type="evidence" value="ECO:0007669"/>
    <property type="project" value="TreeGrafter"/>
</dbReference>
<dbReference type="InterPro" id="IPR001357">
    <property type="entry name" value="BRCT_dom"/>
</dbReference>
<dbReference type="PROSITE" id="PS50172">
    <property type="entry name" value="BRCT"/>
    <property type="match status" value="2"/>
</dbReference>
<evidence type="ECO:0000256" key="6">
    <source>
        <dbReference type="SAM" id="MobiDB-lite"/>
    </source>
</evidence>
<dbReference type="PANTHER" id="PTHR13763:SF0">
    <property type="entry name" value="BREAST CANCER TYPE 1 SUSCEPTIBILITY PROTEIN"/>
    <property type="match status" value="1"/>
</dbReference>
<dbReference type="GO" id="GO:0000724">
    <property type="term" value="P:double-strand break repair via homologous recombination"/>
    <property type="evidence" value="ECO:0007669"/>
    <property type="project" value="TreeGrafter"/>
</dbReference>
<evidence type="ECO:0000256" key="3">
    <source>
        <dbReference type="ARBA" id="ARBA00022763"/>
    </source>
</evidence>
<evidence type="ECO:0000313" key="8">
    <source>
        <dbReference type="EMBL" id="PIO72870.1"/>
    </source>
</evidence>
<dbReference type="InterPro" id="IPR036420">
    <property type="entry name" value="BRCT_dom_sf"/>
</dbReference>
<dbReference type="Gene3D" id="3.40.50.10190">
    <property type="entry name" value="BRCT domain"/>
    <property type="match status" value="2"/>
</dbReference>
<gene>
    <name evidence="8" type="ORF">TELCIR_05174</name>
</gene>
<evidence type="ECO:0000256" key="1">
    <source>
        <dbReference type="ARBA" id="ARBA00004123"/>
    </source>
</evidence>
<feature type="region of interest" description="Disordered" evidence="6">
    <location>
        <begin position="110"/>
        <end position="148"/>
    </location>
</feature>
<comment type="subcellular location">
    <subcellularLocation>
        <location evidence="1">Nucleus</location>
    </subcellularLocation>
</comment>
<evidence type="ECO:0000256" key="4">
    <source>
        <dbReference type="ARBA" id="ARBA00023204"/>
    </source>
</evidence>
<dbReference type="GO" id="GO:0070531">
    <property type="term" value="C:BRCA1-A complex"/>
    <property type="evidence" value="ECO:0007669"/>
    <property type="project" value="TreeGrafter"/>
</dbReference>
<dbReference type="GO" id="GO:0004842">
    <property type="term" value="F:ubiquitin-protein transferase activity"/>
    <property type="evidence" value="ECO:0007669"/>
    <property type="project" value="TreeGrafter"/>
</dbReference>
<proteinExistence type="predicted"/>
<dbReference type="PANTHER" id="PTHR13763">
    <property type="entry name" value="BREAST CANCER TYPE 1 SUSCEPTIBILITY PROTEIN BRCA1"/>
    <property type="match status" value="1"/>
</dbReference>
<dbReference type="EMBL" id="KZ345579">
    <property type="protein sequence ID" value="PIO72870.1"/>
    <property type="molecule type" value="Genomic_DNA"/>
</dbReference>
<dbReference type="Pfam" id="PF16589">
    <property type="entry name" value="BRCT_2"/>
    <property type="match status" value="1"/>
</dbReference>
<keyword evidence="2" id="KW-0677">Repeat</keyword>
<dbReference type="InterPro" id="IPR031099">
    <property type="entry name" value="BRCA1-associated"/>
</dbReference>
<dbReference type="SUPFAM" id="SSF52113">
    <property type="entry name" value="BRCT domain"/>
    <property type="match status" value="2"/>
</dbReference>
<organism evidence="8 9">
    <name type="scientific">Teladorsagia circumcincta</name>
    <name type="common">Brown stomach worm</name>
    <name type="synonym">Ostertagia circumcincta</name>
    <dbReference type="NCBI Taxonomy" id="45464"/>
    <lineage>
        <taxon>Eukaryota</taxon>
        <taxon>Metazoa</taxon>
        <taxon>Ecdysozoa</taxon>
        <taxon>Nematoda</taxon>
        <taxon>Chromadorea</taxon>
        <taxon>Rhabditida</taxon>
        <taxon>Rhabditina</taxon>
        <taxon>Rhabditomorpha</taxon>
        <taxon>Strongyloidea</taxon>
        <taxon>Trichostrongylidae</taxon>
        <taxon>Teladorsagia</taxon>
    </lineage>
</organism>
<feature type="domain" description="BRCT" evidence="7">
    <location>
        <begin position="260"/>
        <end position="360"/>
    </location>
</feature>
<keyword evidence="5" id="KW-0539">Nucleus</keyword>
<keyword evidence="3" id="KW-0227">DNA damage</keyword>